<evidence type="ECO:0000313" key="3">
    <source>
        <dbReference type="EMBL" id="KAK7685807.1"/>
    </source>
</evidence>
<organism evidence="3 4">
    <name type="scientific">Cerrena zonata</name>
    <dbReference type="NCBI Taxonomy" id="2478898"/>
    <lineage>
        <taxon>Eukaryota</taxon>
        <taxon>Fungi</taxon>
        <taxon>Dikarya</taxon>
        <taxon>Basidiomycota</taxon>
        <taxon>Agaricomycotina</taxon>
        <taxon>Agaricomycetes</taxon>
        <taxon>Polyporales</taxon>
        <taxon>Cerrenaceae</taxon>
        <taxon>Cerrena</taxon>
    </lineage>
</organism>
<dbReference type="EMBL" id="JASBNA010000019">
    <property type="protein sequence ID" value="KAK7685807.1"/>
    <property type="molecule type" value="Genomic_DNA"/>
</dbReference>
<evidence type="ECO:0008006" key="5">
    <source>
        <dbReference type="Google" id="ProtNLM"/>
    </source>
</evidence>
<dbReference type="InterPro" id="IPR040600">
    <property type="entry name" value="Agglutinin_C"/>
</dbReference>
<keyword evidence="4" id="KW-1185">Reference proteome</keyword>
<dbReference type="Pfam" id="PF18021">
    <property type="entry name" value="Agglutinin_C"/>
    <property type="match status" value="1"/>
</dbReference>
<reference evidence="3 4" key="1">
    <citation type="submission" date="2022-09" db="EMBL/GenBank/DDBJ databases">
        <authorList>
            <person name="Palmer J.M."/>
        </authorList>
    </citation>
    <scope>NUCLEOTIDE SEQUENCE [LARGE SCALE GENOMIC DNA]</scope>
    <source>
        <strain evidence="3 4">DSM 7382</strain>
    </source>
</reference>
<evidence type="ECO:0000259" key="1">
    <source>
        <dbReference type="Pfam" id="PF14200"/>
    </source>
</evidence>
<proteinExistence type="predicted"/>
<dbReference type="InterPro" id="IPR038765">
    <property type="entry name" value="Papain-like_cys_pep_sf"/>
</dbReference>
<evidence type="ECO:0000313" key="4">
    <source>
        <dbReference type="Proteomes" id="UP001385951"/>
    </source>
</evidence>
<evidence type="ECO:0000259" key="2">
    <source>
        <dbReference type="Pfam" id="PF18021"/>
    </source>
</evidence>
<name>A0AAW0G0B0_9APHY</name>
<dbReference type="SUPFAM" id="SSF50370">
    <property type="entry name" value="Ricin B-like lectins"/>
    <property type="match status" value="1"/>
</dbReference>
<dbReference type="SUPFAM" id="SSF54001">
    <property type="entry name" value="Cysteine proteinases"/>
    <property type="match status" value="1"/>
</dbReference>
<sequence length="292" mass="32873">MSFAGRGIYHIVHAHVPNVRMALGNKGSCADNTPIIVYDTNNNCYDHMWLVEPITDEADIYTIRNLSTGSYMDLSQSSSRNGASLVGFHKNSQDNQKWNIGQEESNSGWWKIQSKATGTFLDLLYGGGSGTPVQGWHGSWSDSRASPGHQHWVFKRLSETSVGVRTILQSNPIIRMDFGSLRADRVYLIPTREELKSIWQASGLGKTKERSVDIDELCTMFRAEVFKWRCSTFKADGFTLLCGTMFGTKNNATYACNWTLRRDDFARMIFFKPQNGAISEDAWAYAAYFGLL</sequence>
<dbReference type="Gene3D" id="3.30.460.70">
    <property type="match status" value="1"/>
</dbReference>
<dbReference type="Proteomes" id="UP001385951">
    <property type="component" value="Unassembled WGS sequence"/>
</dbReference>
<comment type="caution">
    <text evidence="3">The sequence shown here is derived from an EMBL/GenBank/DDBJ whole genome shotgun (WGS) entry which is preliminary data.</text>
</comment>
<gene>
    <name evidence="3" type="ORF">QCA50_011153</name>
</gene>
<accession>A0AAW0G0B0</accession>
<protein>
    <recommendedName>
        <fullName evidence="5">Carbohydrate-binding module family 13 protein</fullName>
    </recommendedName>
</protein>
<dbReference type="InterPro" id="IPR035992">
    <property type="entry name" value="Ricin_B-like_lectins"/>
</dbReference>
<dbReference type="Pfam" id="PF14200">
    <property type="entry name" value="RicinB_lectin_2"/>
    <property type="match status" value="1"/>
</dbReference>
<feature type="domain" description="Ricin B lectin" evidence="1">
    <location>
        <begin position="48"/>
        <end position="136"/>
    </location>
</feature>
<dbReference type="InterPro" id="IPR000772">
    <property type="entry name" value="Ricin_B_lectin"/>
</dbReference>
<feature type="domain" description="Agglutinin C-terminal" evidence="2">
    <location>
        <begin position="187"/>
        <end position="277"/>
    </location>
</feature>
<dbReference type="Gene3D" id="2.80.10.50">
    <property type="match status" value="1"/>
</dbReference>
<dbReference type="AlphaFoldDB" id="A0AAW0G0B0"/>